<comment type="caution">
    <text evidence="3">The sequence shown here is derived from an EMBL/GenBank/DDBJ whole genome shotgun (WGS) entry which is preliminary data.</text>
</comment>
<dbReference type="SMART" id="SM00471">
    <property type="entry name" value="HDc"/>
    <property type="match status" value="1"/>
</dbReference>
<name>A0A643FEP7_IDEDE</name>
<dbReference type="RefSeq" id="WP_151124057.1">
    <property type="nucleotide sequence ID" value="NZ_CP088081.1"/>
</dbReference>
<dbReference type="PANTHER" id="PTHR33525:SF3">
    <property type="entry name" value="RIBONUCLEASE Y"/>
    <property type="match status" value="1"/>
</dbReference>
<evidence type="ECO:0000313" key="3">
    <source>
        <dbReference type="EMBL" id="KAB0582554.1"/>
    </source>
</evidence>
<dbReference type="InterPro" id="IPR013976">
    <property type="entry name" value="HDOD"/>
</dbReference>
<feature type="domain" description="HDOD" evidence="2">
    <location>
        <begin position="18"/>
        <end position="212"/>
    </location>
</feature>
<dbReference type="Gene3D" id="1.10.3210.10">
    <property type="entry name" value="Hypothetical protein af1432"/>
    <property type="match status" value="1"/>
</dbReference>
<evidence type="ECO:0000259" key="2">
    <source>
        <dbReference type="PROSITE" id="PS51833"/>
    </source>
</evidence>
<dbReference type="PROSITE" id="PS51833">
    <property type="entry name" value="HDOD"/>
    <property type="match status" value="1"/>
</dbReference>
<protein>
    <submittedName>
        <fullName evidence="3">HDOD domain-containing protein</fullName>
    </submittedName>
</protein>
<dbReference type="InterPro" id="IPR006675">
    <property type="entry name" value="HDIG_dom"/>
</dbReference>
<sequence>MSTAAISLDKVQSCVDALPALPQAVREVMQALQRDDVSVERSVHLIEQDQSLAARTLRVANSAFYGMSGRVGRIGDAVTLLGLRAVSGVLLAVSFTHGLDTLRCSGFSFRSYWRHSMATALAARLLAPRLRLDPDEGFVAGLLHDIGKLVLAAHFPAEGAQALALARSADVSDVEAERATLGLSHAEIGAVLVRHWRFPAEVAQAVEHHHQPTAAADPAARSLAELIEVANAVAHALDLAEDPLEVVPPLDPALWLRLDLSDAAALALLAGVERGVDDMCRALTL</sequence>
<dbReference type="InterPro" id="IPR006674">
    <property type="entry name" value="HD_domain"/>
</dbReference>
<keyword evidence="4" id="KW-1185">Reference proteome</keyword>
<dbReference type="EMBL" id="VZPB01000020">
    <property type="protein sequence ID" value="KAB0582554.1"/>
    <property type="molecule type" value="Genomic_DNA"/>
</dbReference>
<dbReference type="PROSITE" id="PS51831">
    <property type="entry name" value="HD"/>
    <property type="match status" value="1"/>
</dbReference>
<reference evidence="3 4" key="1">
    <citation type="submission" date="2019-09" db="EMBL/GenBank/DDBJ databases">
        <title>Draft genome sequences of 48 bacterial type strains from the CCUG.</title>
        <authorList>
            <person name="Tunovic T."/>
            <person name="Pineiro-Iglesias B."/>
            <person name="Unosson C."/>
            <person name="Inganas E."/>
            <person name="Ohlen M."/>
            <person name="Cardew S."/>
            <person name="Jensie-Markopoulos S."/>
            <person name="Salva-Serra F."/>
            <person name="Jaen-Luchoro D."/>
            <person name="Karlsson R."/>
            <person name="Svensson-Stadler L."/>
            <person name="Chun J."/>
            <person name="Moore E."/>
        </authorList>
    </citation>
    <scope>NUCLEOTIDE SEQUENCE [LARGE SCALE GENOMIC DNA]</scope>
    <source>
        <strain evidence="3 4">CCUG 30977</strain>
    </source>
</reference>
<evidence type="ECO:0000259" key="1">
    <source>
        <dbReference type="PROSITE" id="PS51831"/>
    </source>
</evidence>
<dbReference type="Pfam" id="PF08668">
    <property type="entry name" value="HDOD"/>
    <property type="match status" value="1"/>
</dbReference>
<organism evidence="3 4">
    <name type="scientific">Ideonella dechloratans</name>
    <dbReference type="NCBI Taxonomy" id="36863"/>
    <lineage>
        <taxon>Bacteria</taxon>
        <taxon>Pseudomonadati</taxon>
        <taxon>Pseudomonadota</taxon>
        <taxon>Betaproteobacteria</taxon>
        <taxon>Burkholderiales</taxon>
        <taxon>Sphaerotilaceae</taxon>
        <taxon>Ideonella</taxon>
    </lineage>
</organism>
<evidence type="ECO:0000313" key="4">
    <source>
        <dbReference type="Proteomes" id="UP000430120"/>
    </source>
</evidence>
<dbReference type="InterPro" id="IPR003607">
    <property type="entry name" value="HD/PDEase_dom"/>
</dbReference>
<dbReference type="AlphaFoldDB" id="A0A643FEP7"/>
<dbReference type="PANTHER" id="PTHR33525">
    <property type="match status" value="1"/>
</dbReference>
<dbReference type="NCBIfam" id="TIGR00277">
    <property type="entry name" value="HDIG"/>
    <property type="match status" value="1"/>
</dbReference>
<feature type="domain" description="HD" evidence="1">
    <location>
        <begin position="112"/>
        <end position="236"/>
    </location>
</feature>
<dbReference type="SUPFAM" id="SSF109604">
    <property type="entry name" value="HD-domain/PDEase-like"/>
    <property type="match status" value="1"/>
</dbReference>
<accession>A0A643FEP7</accession>
<dbReference type="Proteomes" id="UP000430120">
    <property type="component" value="Unassembled WGS sequence"/>
</dbReference>
<dbReference type="OrthoDB" id="9770715at2"/>
<dbReference type="InterPro" id="IPR052340">
    <property type="entry name" value="RNase_Y/CdgJ"/>
</dbReference>
<proteinExistence type="predicted"/>
<gene>
    <name evidence="3" type="ORF">F7Q92_10280</name>
</gene>